<accession>A0A0D7E9U6</accession>
<comment type="pathway">
    <text evidence="1 6">Purine metabolism; IMP biosynthesis via de novo pathway; N(2)-formyl-N(1)-(5-phospho-D-ribosyl)glycinamide from N(1)-(5-phospho-D-ribosyl)glycinamide (10-formyl THF route): step 1/1.</text>
</comment>
<dbReference type="InterPro" id="IPR036477">
    <property type="entry name" value="Formyl_transf_N_sf"/>
</dbReference>
<feature type="binding site" evidence="6">
    <location>
        <position position="109"/>
    </location>
    <ligand>
        <name>(6R)-10-formyltetrahydrofolate</name>
        <dbReference type="ChEBI" id="CHEBI:195366"/>
    </ligand>
</feature>
<evidence type="ECO:0000313" key="9">
    <source>
        <dbReference type="Proteomes" id="UP000032439"/>
    </source>
</evidence>
<keyword evidence="3 6" id="KW-0658">Purine biosynthesis</keyword>
<protein>
    <recommendedName>
        <fullName evidence="6">Phosphoribosylglycinamide formyltransferase</fullName>
        <ecNumber evidence="6">2.1.2.2</ecNumber>
    </recommendedName>
    <alternativeName>
        <fullName evidence="6">5'-phosphoribosylglycinamide transformylase</fullName>
    </alternativeName>
    <alternativeName>
        <fullName evidence="6">GAR transformylase</fullName>
        <shortName evidence="6">GART</shortName>
    </alternativeName>
</protein>
<proteinExistence type="inferred from homology"/>
<dbReference type="EC" id="2.1.2.2" evidence="6"/>
<dbReference type="InterPro" id="IPR004607">
    <property type="entry name" value="GART"/>
</dbReference>
<evidence type="ECO:0000256" key="3">
    <source>
        <dbReference type="ARBA" id="ARBA00022755"/>
    </source>
</evidence>
<dbReference type="PROSITE" id="PS00373">
    <property type="entry name" value="GART"/>
    <property type="match status" value="1"/>
</dbReference>
<dbReference type="GO" id="GO:0004644">
    <property type="term" value="F:phosphoribosylglycinamide formyltransferase activity"/>
    <property type="evidence" value="ECO:0007669"/>
    <property type="project" value="UniProtKB-UniRule"/>
</dbReference>
<evidence type="ECO:0000313" key="8">
    <source>
        <dbReference type="EMBL" id="KIZ37250.1"/>
    </source>
</evidence>
<dbReference type="PANTHER" id="PTHR43369:SF2">
    <property type="entry name" value="PHOSPHORIBOSYLGLYCINAMIDE FORMYLTRANSFERASE"/>
    <property type="match status" value="1"/>
</dbReference>
<dbReference type="SUPFAM" id="SSF53328">
    <property type="entry name" value="Formyltransferase"/>
    <property type="match status" value="1"/>
</dbReference>
<dbReference type="EMBL" id="JXXD01000046">
    <property type="protein sequence ID" value="KIZ37250.1"/>
    <property type="molecule type" value="Genomic_DNA"/>
</dbReference>
<feature type="active site" description="Proton donor" evidence="6">
    <location>
        <position position="111"/>
    </location>
</feature>
<dbReference type="InterPro" id="IPR001555">
    <property type="entry name" value="GART_AS"/>
</dbReference>
<feature type="domain" description="Formyl transferase N-terminal" evidence="7">
    <location>
        <begin position="6"/>
        <end position="183"/>
    </location>
</feature>
<dbReference type="CDD" id="cd08645">
    <property type="entry name" value="FMT_core_GART"/>
    <property type="match status" value="1"/>
</dbReference>
<comment type="function">
    <text evidence="6">Catalyzes the transfer of a formyl group from 10-formyltetrahydrofolate to 5-phospho-ribosyl-glycinamide (GAR), producing 5-phospho-ribosyl-N-formylglycinamide (FGAR) and tetrahydrofolate.</text>
</comment>
<evidence type="ECO:0000259" key="7">
    <source>
        <dbReference type="Pfam" id="PF00551"/>
    </source>
</evidence>
<dbReference type="NCBIfam" id="TIGR00639">
    <property type="entry name" value="PurN"/>
    <property type="match status" value="1"/>
</dbReference>
<dbReference type="InterPro" id="IPR002376">
    <property type="entry name" value="Formyl_transf_N"/>
</dbReference>
<evidence type="ECO:0000256" key="2">
    <source>
        <dbReference type="ARBA" id="ARBA00022679"/>
    </source>
</evidence>
<evidence type="ECO:0000256" key="5">
    <source>
        <dbReference type="ARBA" id="ARBA00047664"/>
    </source>
</evidence>
<dbReference type="AlphaFoldDB" id="A0A0D7E9U6"/>
<dbReference type="Proteomes" id="UP000032439">
    <property type="component" value="Unassembled WGS sequence"/>
</dbReference>
<dbReference type="HAMAP" id="MF_01930">
    <property type="entry name" value="PurN"/>
    <property type="match status" value="1"/>
</dbReference>
<sequence length="215" mass="23469">MTASCNVVVLISGSGSNLQALIDSQAEDNPARIRAVISNRADAFGLTRAQDADIPTAVLDHKAFDGRDSFDAALMEVIDEHAPDLVILAGFMRILTPGFVRHYQGRLLNIHPSLLPKYKGLDTHRRALEAGDSEHGCSVHFVTKELDGGPVAIQAALAVEPGENIEQLTRRVHSAEHQIYPLAMRWFAEGRLRLAEQGAMLDDVNLPASGYQIRI</sequence>
<feature type="binding site" evidence="6">
    <location>
        <position position="67"/>
    </location>
    <ligand>
        <name>(6R)-10-formyltetrahydrofolate</name>
        <dbReference type="ChEBI" id="CHEBI:195366"/>
    </ligand>
</feature>
<comment type="similarity">
    <text evidence="4 6">Belongs to the GART family.</text>
</comment>
<comment type="catalytic activity">
    <reaction evidence="5 6">
        <text>N(1)-(5-phospho-beta-D-ribosyl)glycinamide + (6R)-10-formyltetrahydrofolate = N(2)-formyl-N(1)-(5-phospho-beta-D-ribosyl)glycinamide + (6S)-5,6,7,8-tetrahydrofolate + H(+)</text>
        <dbReference type="Rhea" id="RHEA:15053"/>
        <dbReference type="ChEBI" id="CHEBI:15378"/>
        <dbReference type="ChEBI" id="CHEBI:57453"/>
        <dbReference type="ChEBI" id="CHEBI:143788"/>
        <dbReference type="ChEBI" id="CHEBI:147286"/>
        <dbReference type="ChEBI" id="CHEBI:195366"/>
        <dbReference type="EC" id="2.1.2.2"/>
    </reaction>
</comment>
<comment type="caution">
    <text evidence="8">The sequence shown here is derived from an EMBL/GenBank/DDBJ whole genome shotgun (WGS) entry which is preliminary data.</text>
</comment>
<dbReference type="GO" id="GO:0006189">
    <property type="term" value="P:'de novo' IMP biosynthetic process"/>
    <property type="evidence" value="ECO:0007669"/>
    <property type="project" value="UniProtKB-UniRule"/>
</dbReference>
<dbReference type="Pfam" id="PF00551">
    <property type="entry name" value="Formyl_trans_N"/>
    <property type="match status" value="1"/>
</dbReference>
<keyword evidence="2 6" id="KW-0808">Transferase</keyword>
<dbReference type="PANTHER" id="PTHR43369">
    <property type="entry name" value="PHOSPHORIBOSYLGLYCINAMIDE FORMYLTRANSFERASE"/>
    <property type="match status" value="1"/>
</dbReference>
<dbReference type="GO" id="GO:0005829">
    <property type="term" value="C:cytosol"/>
    <property type="evidence" value="ECO:0007669"/>
    <property type="project" value="TreeGrafter"/>
</dbReference>
<dbReference type="PATRIC" id="fig|316.110.peg.3696"/>
<evidence type="ECO:0000256" key="1">
    <source>
        <dbReference type="ARBA" id="ARBA00005054"/>
    </source>
</evidence>
<feature type="site" description="Raises pKa of active site His" evidence="6">
    <location>
        <position position="147"/>
    </location>
</feature>
<name>A0A0D7E9U6_STUST</name>
<evidence type="ECO:0000256" key="6">
    <source>
        <dbReference type="HAMAP-Rule" id="MF_01930"/>
    </source>
</evidence>
<organism evidence="8 9">
    <name type="scientific">Stutzerimonas stutzeri</name>
    <name type="common">Pseudomonas stutzeri</name>
    <dbReference type="NCBI Taxonomy" id="316"/>
    <lineage>
        <taxon>Bacteria</taxon>
        <taxon>Pseudomonadati</taxon>
        <taxon>Pseudomonadota</taxon>
        <taxon>Gammaproteobacteria</taxon>
        <taxon>Pseudomonadales</taxon>
        <taxon>Pseudomonadaceae</taxon>
        <taxon>Stutzerimonas</taxon>
    </lineage>
</organism>
<reference evidence="8 9" key="1">
    <citation type="submission" date="2014-11" db="EMBL/GenBank/DDBJ databases">
        <title>Genomics and ecophysiology of heterotrophic nitrogen fixing bacteria isolated from estuarine surface water.</title>
        <authorList>
            <person name="Bentzon-Tilia M."/>
            <person name="Severin I."/>
            <person name="Hansen L.H."/>
            <person name="Riemann L."/>
        </authorList>
    </citation>
    <scope>NUCLEOTIDE SEQUENCE [LARGE SCALE GENOMIC DNA]</scope>
    <source>
        <strain evidence="8 9">BAL361</strain>
    </source>
</reference>
<gene>
    <name evidence="6" type="primary">purN</name>
    <name evidence="8" type="ORF">LO50_06435</name>
</gene>
<feature type="binding site" evidence="6">
    <location>
        <begin position="15"/>
        <end position="17"/>
    </location>
    <ligand>
        <name>N(1)-(5-phospho-beta-D-ribosyl)glycinamide</name>
        <dbReference type="ChEBI" id="CHEBI:143788"/>
    </ligand>
</feature>
<dbReference type="UniPathway" id="UPA00074">
    <property type="reaction ID" value="UER00126"/>
</dbReference>
<feature type="binding site" evidence="6">
    <location>
        <begin position="92"/>
        <end position="95"/>
    </location>
    <ligand>
        <name>(6R)-10-formyltetrahydrofolate</name>
        <dbReference type="ChEBI" id="CHEBI:195366"/>
    </ligand>
</feature>
<dbReference type="Gene3D" id="3.40.50.170">
    <property type="entry name" value="Formyl transferase, N-terminal domain"/>
    <property type="match status" value="1"/>
</dbReference>
<evidence type="ECO:0000256" key="4">
    <source>
        <dbReference type="ARBA" id="ARBA00038440"/>
    </source>
</evidence>
<dbReference type="RefSeq" id="WP_041014630.1">
    <property type="nucleotide sequence ID" value="NZ_JXXD01000046.1"/>
</dbReference>